<reference evidence="2 3" key="1">
    <citation type="submission" date="2020-05" db="EMBL/GenBank/DDBJ databases">
        <authorList>
            <person name="Mo P."/>
        </authorList>
    </citation>
    <scope>NUCLEOTIDE SEQUENCE [LARGE SCALE GENOMIC DNA]</scope>
    <source>
        <strain evidence="2 3">Gen01</strain>
    </source>
</reference>
<dbReference type="EMBL" id="CP053564">
    <property type="protein sequence ID" value="QJY49618.1"/>
    <property type="molecule type" value="Genomic_DNA"/>
</dbReference>
<name>A0A6M6JNV4_9PSEU</name>
<accession>A0A6M6JNV4</accession>
<gene>
    <name evidence="2" type="ORF">HOP40_30860</name>
</gene>
<dbReference type="KEGG" id="pbro:HOP40_30860"/>
<dbReference type="Proteomes" id="UP000505377">
    <property type="component" value="Chromosome"/>
</dbReference>
<dbReference type="RefSeq" id="WP_172165829.1">
    <property type="nucleotide sequence ID" value="NZ_CP053564.1"/>
</dbReference>
<protein>
    <submittedName>
        <fullName evidence="2">Uncharacterized protein</fullName>
    </submittedName>
</protein>
<keyword evidence="3" id="KW-1185">Reference proteome</keyword>
<evidence type="ECO:0000313" key="3">
    <source>
        <dbReference type="Proteomes" id="UP000505377"/>
    </source>
</evidence>
<feature type="region of interest" description="Disordered" evidence="1">
    <location>
        <begin position="1"/>
        <end position="57"/>
    </location>
</feature>
<evidence type="ECO:0000256" key="1">
    <source>
        <dbReference type="SAM" id="MobiDB-lite"/>
    </source>
</evidence>
<organism evidence="2 3">
    <name type="scientific">Pseudonocardia broussonetiae</name>
    <dbReference type="NCBI Taxonomy" id="2736640"/>
    <lineage>
        <taxon>Bacteria</taxon>
        <taxon>Bacillati</taxon>
        <taxon>Actinomycetota</taxon>
        <taxon>Actinomycetes</taxon>
        <taxon>Pseudonocardiales</taxon>
        <taxon>Pseudonocardiaceae</taxon>
        <taxon>Pseudonocardia</taxon>
    </lineage>
</organism>
<proteinExistence type="predicted"/>
<sequence length="57" mass="5910">MTGTDRSRCGTADPAGAPGPRSRPDGRGSGPKIEIADAIPSTATDEVDVPLLEVQYR</sequence>
<dbReference type="AlphaFoldDB" id="A0A6M6JNV4"/>
<evidence type="ECO:0000313" key="2">
    <source>
        <dbReference type="EMBL" id="QJY49618.1"/>
    </source>
</evidence>